<keyword evidence="13" id="KW-1185">Reference proteome</keyword>
<evidence type="ECO:0000256" key="1">
    <source>
        <dbReference type="ARBA" id="ARBA00001947"/>
    </source>
</evidence>
<comment type="subcellular location">
    <subcellularLocation>
        <location evidence="2">Cell envelope</location>
    </subcellularLocation>
</comment>
<dbReference type="GO" id="GO:0004222">
    <property type="term" value="F:metalloendopeptidase activity"/>
    <property type="evidence" value="ECO:0007669"/>
    <property type="project" value="TreeGrafter"/>
</dbReference>
<keyword evidence="4" id="KW-0479">Metal-binding</keyword>
<evidence type="ECO:0000256" key="3">
    <source>
        <dbReference type="ARBA" id="ARBA00022670"/>
    </source>
</evidence>
<protein>
    <submittedName>
        <fullName evidence="12">M23 family metallopeptidase</fullName>
    </submittedName>
</protein>
<dbReference type="EMBL" id="SKBM01000004">
    <property type="protein sequence ID" value="TCZ64953.1"/>
    <property type="molecule type" value="Genomic_DNA"/>
</dbReference>
<dbReference type="InterPro" id="IPR045834">
    <property type="entry name" value="Csd3_N2"/>
</dbReference>
<evidence type="ECO:0000256" key="6">
    <source>
        <dbReference type="ARBA" id="ARBA00022801"/>
    </source>
</evidence>
<dbReference type="InterPro" id="IPR016047">
    <property type="entry name" value="M23ase_b-sheet_dom"/>
</dbReference>
<keyword evidence="6" id="KW-0378">Hydrolase</keyword>
<evidence type="ECO:0000256" key="5">
    <source>
        <dbReference type="ARBA" id="ARBA00022729"/>
    </source>
</evidence>
<dbReference type="OrthoDB" id="9805070at2"/>
<name>A0A4R4DTK1_9PROT</name>
<dbReference type="Pfam" id="PF01551">
    <property type="entry name" value="Peptidase_M23"/>
    <property type="match status" value="1"/>
</dbReference>
<evidence type="ECO:0000256" key="9">
    <source>
        <dbReference type="SAM" id="SignalP"/>
    </source>
</evidence>
<comment type="caution">
    <text evidence="12">The sequence shown here is derived from an EMBL/GenBank/DDBJ whole genome shotgun (WGS) entry which is preliminary data.</text>
</comment>
<sequence length="401" mass="42523">MKTWALGTTALAMLAAVTAASGHPAAAPPGKARIVERALVLRPGDTMARLLSGAGLHPGQIQEVLRAVAPLLPVRGLRPGLDIAIQLDPGSRNALVGLEIETAPGRVIRARPRHGGWTAEEVVAPQQRMLAMASGVIDGGLYPALTAAGLPAGLALPMIRALGHQVDFQHDLQPGDRFSVLFERFRDGDGDLLGHGRVLQVELVLSGRRLSFWRYETADGTEDWFDADGQSLHRAFLRTPLDGARISSGFGMRSHPVLGYTRMHRGTDFAAPQGTPVFAAANGVVVAAGSDESYGRIVRLRHAGGIETRYAHLSGVARGIAPGRPVRQGDVLGAVGSTGLATGTHLHYEVLVGGQPVDPASRAMQAARLTGRDLARFQAARQSLARYAARIRPRTEIAMAE</sequence>
<evidence type="ECO:0000313" key="12">
    <source>
        <dbReference type="EMBL" id="TCZ64953.1"/>
    </source>
</evidence>
<evidence type="ECO:0000256" key="8">
    <source>
        <dbReference type="ARBA" id="ARBA00023049"/>
    </source>
</evidence>
<dbReference type="GO" id="GO:0006508">
    <property type="term" value="P:proteolysis"/>
    <property type="evidence" value="ECO:0007669"/>
    <property type="project" value="UniProtKB-KW"/>
</dbReference>
<keyword evidence="3" id="KW-0645">Protease</keyword>
<keyword evidence="7" id="KW-0862">Zinc</keyword>
<dbReference type="Pfam" id="PF19425">
    <property type="entry name" value="Csd3_N2"/>
    <property type="match status" value="1"/>
</dbReference>
<evidence type="ECO:0000259" key="11">
    <source>
        <dbReference type="Pfam" id="PF19425"/>
    </source>
</evidence>
<dbReference type="Proteomes" id="UP000295023">
    <property type="component" value="Unassembled WGS sequence"/>
</dbReference>
<evidence type="ECO:0000256" key="7">
    <source>
        <dbReference type="ARBA" id="ARBA00022833"/>
    </source>
</evidence>
<evidence type="ECO:0000256" key="2">
    <source>
        <dbReference type="ARBA" id="ARBA00004196"/>
    </source>
</evidence>
<dbReference type="AlphaFoldDB" id="A0A4R4DTK1"/>
<proteinExistence type="predicted"/>
<keyword evidence="8" id="KW-0482">Metalloprotease</keyword>
<dbReference type="SUPFAM" id="SSF51261">
    <property type="entry name" value="Duplicated hybrid motif"/>
    <property type="match status" value="1"/>
</dbReference>
<feature type="domain" description="Csd3-like second N-terminal" evidence="11">
    <location>
        <begin position="133"/>
        <end position="250"/>
    </location>
</feature>
<dbReference type="Gene3D" id="3.10.450.350">
    <property type="match status" value="1"/>
</dbReference>
<gene>
    <name evidence="12" type="ORF">EXY23_06175</name>
</gene>
<evidence type="ECO:0000313" key="13">
    <source>
        <dbReference type="Proteomes" id="UP000295023"/>
    </source>
</evidence>
<dbReference type="InterPro" id="IPR050570">
    <property type="entry name" value="Cell_wall_metabolism_enzyme"/>
</dbReference>
<reference evidence="12 13" key="1">
    <citation type="submission" date="2019-03" db="EMBL/GenBank/DDBJ databases">
        <title>Paracraurococcus aquatilis NE82 genome sequence.</title>
        <authorList>
            <person name="Zhao Y."/>
            <person name="Du Z."/>
        </authorList>
    </citation>
    <scope>NUCLEOTIDE SEQUENCE [LARGE SCALE GENOMIC DNA]</scope>
    <source>
        <strain evidence="12 13">NE82</strain>
    </source>
</reference>
<feature type="chain" id="PRO_5020724797" evidence="9">
    <location>
        <begin position="27"/>
        <end position="401"/>
    </location>
</feature>
<feature type="domain" description="M23ase beta-sheet core" evidence="10">
    <location>
        <begin position="262"/>
        <end position="359"/>
    </location>
</feature>
<dbReference type="Gene3D" id="2.70.70.10">
    <property type="entry name" value="Glucose Permease (Domain IIA)"/>
    <property type="match status" value="1"/>
</dbReference>
<keyword evidence="5 9" id="KW-0732">Signal</keyword>
<organism evidence="12 13">
    <name type="scientific">Roseicella aquatilis</name>
    <dbReference type="NCBI Taxonomy" id="2527868"/>
    <lineage>
        <taxon>Bacteria</taxon>
        <taxon>Pseudomonadati</taxon>
        <taxon>Pseudomonadota</taxon>
        <taxon>Alphaproteobacteria</taxon>
        <taxon>Acetobacterales</taxon>
        <taxon>Roseomonadaceae</taxon>
        <taxon>Roseicella</taxon>
    </lineage>
</organism>
<dbReference type="InterPro" id="IPR011055">
    <property type="entry name" value="Dup_hybrid_motif"/>
</dbReference>
<dbReference type="GO" id="GO:0030313">
    <property type="term" value="C:cell envelope"/>
    <property type="evidence" value="ECO:0007669"/>
    <property type="project" value="UniProtKB-SubCell"/>
</dbReference>
<dbReference type="PANTHER" id="PTHR21666:SF289">
    <property type="entry name" value="L-ALA--D-GLU ENDOPEPTIDASE"/>
    <property type="match status" value="1"/>
</dbReference>
<dbReference type="GO" id="GO:0046872">
    <property type="term" value="F:metal ion binding"/>
    <property type="evidence" value="ECO:0007669"/>
    <property type="project" value="UniProtKB-KW"/>
</dbReference>
<evidence type="ECO:0000259" key="10">
    <source>
        <dbReference type="Pfam" id="PF01551"/>
    </source>
</evidence>
<dbReference type="PANTHER" id="PTHR21666">
    <property type="entry name" value="PEPTIDASE-RELATED"/>
    <property type="match status" value="1"/>
</dbReference>
<dbReference type="CDD" id="cd12797">
    <property type="entry name" value="M23_peptidase"/>
    <property type="match status" value="1"/>
</dbReference>
<feature type="signal peptide" evidence="9">
    <location>
        <begin position="1"/>
        <end position="26"/>
    </location>
</feature>
<evidence type="ECO:0000256" key="4">
    <source>
        <dbReference type="ARBA" id="ARBA00022723"/>
    </source>
</evidence>
<accession>A0A4R4DTK1</accession>
<comment type="cofactor">
    <cofactor evidence="1">
        <name>Zn(2+)</name>
        <dbReference type="ChEBI" id="CHEBI:29105"/>
    </cofactor>
</comment>
<dbReference type="RefSeq" id="WP_132285658.1">
    <property type="nucleotide sequence ID" value="NZ_SKBM01000004.1"/>
</dbReference>